<dbReference type="Pfam" id="PF04306">
    <property type="entry name" value="DUF456"/>
    <property type="match status" value="1"/>
</dbReference>
<dbReference type="OrthoDB" id="3577600at2"/>
<evidence type="ECO:0000313" key="2">
    <source>
        <dbReference type="EMBL" id="RYP81360.1"/>
    </source>
</evidence>
<dbReference type="AlphaFoldDB" id="A0A4Q4Z191"/>
<dbReference type="InterPro" id="IPR007403">
    <property type="entry name" value="DUF456"/>
</dbReference>
<keyword evidence="1" id="KW-0812">Transmembrane</keyword>
<proteinExistence type="predicted"/>
<organism evidence="2 3">
    <name type="scientific">Nocardioides guangzhouensis</name>
    <dbReference type="NCBI Taxonomy" id="2497878"/>
    <lineage>
        <taxon>Bacteria</taxon>
        <taxon>Bacillati</taxon>
        <taxon>Actinomycetota</taxon>
        <taxon>Actinomycetes</taxon>
        <taxon>Propionibacteriales</taxon>
        <taxon>Nocardioidaceae</taxon>
        <taxon>Nocardioides</taxon>
    </lineage>
</organism>
<sequence>MVLPGSMLILGALLVWAIVVGEPAGWAVFAVAATFVMAGQVVKYTVPGRRMKDVGVPSSTLLVGGILGVVGFFVIPVVGLPLGFVAGVYAVEHQRVGAREARNTTTHALKAVGLSIAIELGFGMLAAAAWGAGAVLT</sequence>
<feature type="transmembrane region" description="Helical" evidence="1">
    <location>
        <begin position="112"/>
        <end position="136"/>
    </location>
</feature>
<keyword evidence="1" id="KW-1133">Transmembrane helix</keyword>
<gene>
    <name evidence="2" type="ORF">EKO23_23750</name>
</gene>
<protein>
    <submittedName>
        <fullName evidence="2">DUF456 domain-containing protein</fullName>
    </submittedName>
</protein>
<name>A0A4Q4Z191_9ACTN</name>
<comment type="caution">
    <text evidence="2">The sequence shown here is derived from an EMBL/GenBank/DDBJ whole genome shotgun (WGS) entry which is preliminary data.</text>
</comment>
<keyword evidence="1" id="KW-0472">Membrane</keyword>
<keyword evidence="3" id="KW-1185">Reference proteome</keyword>
<reference evidence="2 3" key="1">
    <citation type="submission" date="2019-01" db="EMBL/GenBank/DDBJ databases">
        <title>Nocardioides guangzhouensis sp. nov., an actinobacterium isolated from soil.</title>
        <authorList>
            <person name="Fu Y."/>
            <person name="Cai Y."/>
            <person name="Lin Z."/>
            <person name="Chen P."/>
        </authorList>
    </citation>
    <scope>NUCLEOTIDE SEQUENCE [LARGE SCALE GENOMIC DNA]</scope>
    <source>
        <strain evidence="2 3">130</strain>
    </source>
</reference>
<accession>A0A4Q4Z191</accession>
<dbReference type="EMBL" id="SDKM01000070">
    <property type="protein sequence ID" value="RYP81360.1"/>
    <property type="molecule type" value="Genomic_DNA"/>
</dbReference>
<dbReference type="Proteomes" id="UP000295198">
    <property type="component" value="Unassembled WGS sequence"/>
</dbReference>
<feature type="transmembrane region" description="Helical" evidence="1">
    <location>
        <begin position="62"/>
        <end position="91"/>
    </location>
</feature>
<evidence type="ECO:0000256" key="1">
    <source>
        <dbReference type="SAM" id="Phobius"/>
    </source>
</evidence>
<evidence type="ECO:0000313" key="3">
    <source>
        <dbReference type="Proteomes" id="UP000295198"/>
    </source>
</evidence>